<evidence type="ECO:0000313" key="2">
    <source>
        <dbReference type="EMBL" id="ODQ72001.1"/>
    </source>
</evidence>
<feature type="region of interest" description="Disordered" evidence="1">
    <location>
        <begin position="197"/>
        <end position="224"/>
    </location>
</feature>
<keyword evidence="3" id="KW-1185">Reference proteome</keyword>
<feature type="compositionally biased region" description="Low complexity" evidence="1">
    <location>
        <begin position="204"/>
        <end position="215"/>
    </location>
</feature>
<gene>
    <name evidence="2" type="ORF">LIPSTDRAFT_105595</name>
</gene>
<reference evidence="2 3" key="1">
    <citation type="journal article" date="2016" name="Proc. Natl. Acad. Sci. U.S.A.">
        <title>Comparative genomics of biotechnologically important yeasts.</title>
        <authorList>
            <person name="Riley R."/>
            <person name="Haridas S."/>
            <person name="Wolfe K.H."/>
            <person name="Lopes M.R."/>
            <person name="Hittinger C.T."/>
            <person name="Goeker M."/>
            <person name="Salamov A.A."/>
            <person name="Wisecaver J.H."/>
            <person name="Long T.M."/>
            <person name="Calvey C.H."/>
            <person name="Aerts A.L."/>
            <person name="Barry K.W."/>
            <person name="Choi C."/>
            <person name="Clum A."/>
            <person name="Coughlan A.Y."/>
            <person name="Deshpande S."/>
            <person name="Douglass A.P."/>
            <person name="Hanson S.J."/>
            <person name="Klenk H.-P."/>
            <person name="LaButti K.M."/>
            <person name="Lapidus A."/>
            <person name="Lindquist E.A."/>
            <person name="Lipzen A.M."/>
            <person name="Meier-Kolthoff J.P."/>
            <person name="Ohm R.A."/>
            <person name="Otillar R.P."/>
            <person name="Pangilinan J.L."/>
            <person name="Peng Y."/>
            <person name="Rokas A."/>
            <person name="Rosa C.A."/>
            <person name="Scheuner C."/>
            <person name="Sibirny A.A."/>
            <person name="Slot J.C."/>
            <person name="Stielow J.B."/>
            <person name="Sun H."/>
            <person name="Kurtzman C.P."/>
            <person name="Blackwell M."/>
            <person name="Grigoriev I.V."/>
            <person name="Jeffries T.W."/>
        </authorList>
    </citation>
    <scope>NUCLEOTIDE SEQUENCE [LARGE SCALE GENOMIC DNA]</scope>
    <source>
        <strain evidence="2 3">NRRL Y-11557</strain>
    </source>
</reference>
<dbReference type="OrthoDB" id="5322683at2759"/>
<protein>
    <submittedName>
        <fullName evidence="2">Uncharacterized protein</fullName>
    </submittedName>
</protein>
<feature type="region of interest" description="Disordered" evidence="1">
    <location>
        <begin position="1"/>
        <end position="105"/>
    </location>
</feature>
<dbReference type="AlphaFoldDB" id="A0A1E3Q2X1"/>
<dbReference type="Proteomes" id="UP000094385">
    <property type="component" value="Unassembled WGS sequence"/>
</dbReference>
<proteinExistence type="predicted"/>
<name>A0A1E3Q2X1_LIPST</name>
<organism evidence="2 3">
    <name type="scientific">Lipomyces starkeyi NRRL Y-11557</name>
    <dbReference type="NCBI Taxonomy" id="675824"/>
    <lineage>
        <taxon>Eukaryota</taxon>
        <taxon>Fungi</taxon>
        <taxon>Dikarya</taxon>
        <taxon>Ascomycota</taxon>
        <taxon>Saccharomycotina</taxon>
        <taxon>Lipomycetes</taxon>
        <taxon>Lipomycetales</taxon>
        <taxon>Lipomycetaceae</taxon>
        <taxon>Lipomyces</taxon>
    </lineage>
</organism>
<evidence type="ECO:0000256" key="1">
    <source>
        <dbReference type="SAM" id="MobiDB-lite"/>
    </source>
</evidence>
<evidence type="ECO:0000313" key="3">
    <source>
        <dbReference type="Proteomes" id="UP000094385"/>
    </source>
</evidence>
<dbReference type="EMBL" id="KV454296">
    <property type="protein sequence ID" value="ODQ72001.1"/>
    <property type="molecule type" value="Genomic_DNA"/>
</dbReference>
<sequence length="388" mass="42495">MPPENSGFSRSFIEIPPAPNFFRMNPAPKGPGKQDPSKALPNSSAKSVQPDQNKRQPISSQSSNITPSAPEKSTSDEFKLLHGSTNSLSSSMTPSSPTTPATNSWIAVSVESPSFMEDILTLESPPPKSHVLQGYRKSMVDVLPQGPKAMPAFSFAHLANRDSLDSSFANSSFAEIPSLTEDDDSLLIKKVESLQSVQMSPPKSAARTSTTRLTSQDQTENRLAPRSPVLVKFPTNIRKFAGTPTVIPKTSPTTTDEPFDPILGALNSLQHEKSRVEQELASSLNLLSSTKEELTRTKASLCSLKERFQNLNEIIAQIGIDRESLRHGMDEFVTRIDGVKLALVELKSDVYVGRRDIESTRQLDAEISQKLHDLDKELHSSVFIVNGQ</sequence>
<feature type="compositionally biased region" description="Low complexity" evidence="1">
    <location>
        <begin position="84"/>
        <end position="104"/>
    </location>
</feature>
<feature type="compositionally biased region" description="Polar residues" evidence="1">
    <location>
        <begin position="40"/>
        <end position="67"/>
    </location>
</feature>
<accession>A0A1E3Q2X1</accession>